<dbReference type="EMBL" id="BAAAUT010000010">
    <property type="protein sequence ID" value="GAA3125914.1"/>
    <property type="molecule type" value="Genomic_DNA"/>
</dbReference>
<feature type="chain" id="PRO_5046806520" evidence="1">
    <location>
        <begin position="32"/>
        <end position="198"/>
    </location>
</feature>
<keyword evidence="1" id="KW-0732">Signal</keyword>
<keyword evidence="3" id="KW-1185">Reference proteome</keyword>
<organism evidence="2 3">
    <name type="scientific">Planomonospora alba</name>
    <dbReference type="NCBI Taxonomy" id="161354"/>
    <lineage>
        <taxon>Bacteria</taxon>
        <taxon>Bacillati</taxon>
        <taxon>Actinomycetota</taxon>
        <taxon>Actinomycetes</taxon>
        <taxon>Streptosporangiales</taxon>
        <taxon>Streptosporangiaceae</taxon>
        <taxon>Planomonospora</taxon>
    </lineage>
</organism>
<name>A0ABP6MTU3_9ACTN</name>
<evidence type="ECO:0000256" key="1">
    <source>
        <dbReference type="SAM" id="SignalP"/>
    </source>
</evidence>
<feature type="signal peptide" evidence="1">
    <location>
        <begin position="1"/>
        <end position="31"/>
    </location>
</feature>
<dbReference type="Proteomes" id="UP001500320">
    <property type="component" value="Unassembled WGS sequence"/>
</dbReference>
<comment type="caution">
    <text evidence="2">The sequence shown here is derived from an EMBL/GenBank/DDBJ whole genome shotgun (WGS) entry which is preliminary data.</text>
</comment>
<accession>A0ABP6MTU3</accession>
<sequence>MSACDPPPAHRPAARAAFLAVLLTAAVLAVAAGCGITPTGVRDLGRPPVISYSPTWVTVYLVRDGKLEPAQVPVTSDSTENIVKTLFRAGRQPPRPHLTSALTEFDYYDIKTTRYTEGGQPGAPKGDLGYRLNVIITGDGRPNRLGLAQITCTVRQNKQASIWSVEITRLFPGAPESLGEHTCFEYQDLAGRGVRLPP</sequence>
<evidence type="ECO:0000313" key="2">
    <source>
        <dbReference type="EMBL" id="GAA3125914.1"/>
    </source>
</evidence>
<proteinExistence type="predicted"/>
<reference evidence="3" key="1">
    <citation type="journal article" date="2019" name="Int. J. Syst. Evol. Microbiol.">
        <title>The Global Catalogue of Microorganisms (GCM) 10K type strain sequencing project: providing services to taxonomists for standard genome sequencing and annotation.</title>
        <authorList>
            <consortium name="The Broad Institute Genomics Platform"/>
            <consortium name="The Broad Institute Genome Sequencing Center for Infectious Disease"/>
            <person name="Wu L."/>
            <person name="Ma J."/>
        </authorList>
    </citation>
    <scope>NUCLEOTIDE SEQUENCE [LARGE SCALE GENOMIC DNA]</scope>
    <source>
        <strain evidence="3">JCM 9373</strain>
    </source>
</reference>
<gene>
    <name evidence="2" type="ORF">GCM10010466_16010</name>
</gene>
<protein>
    <submittedName>
        <fullName evidence="2">Uncharacterized protein</fullName>
    </submittedName>
</protein>
<dbReference type="RefSeq" id="WP_344857338.1">
    <property type="nucleotide sequence ID" value="NZ_BAAAUT010000010.1"/>
</dbReference>
<evidence type="ECO:0000313" key="3">
    <source>
        <dbReference type="Proteomes" id="UP001500320"/>
    </source>
</evidence>